<dbReference type="InterPro" id="IPR019734">
    <property type="entry name" value="TPR_rpt"/>
</dbReference>
<accession>A0ABU7LYB7</accession>
<dbReference type="PANTHER" id="PTHR44858">
    <property type="entry name" value="TETRATRICOPEPTIDE REPEAT PROTEIN 6"/>
    <property type="match status" value="1"/>
</dbReference>
<feature type="repeat" description="TPR" evidence="3">
    <location>
        <begin position="142"/>
        <end position="175"/>
    </location>
</feature>
<dbReference type="SMART" id="SM00028">
    <property type="entry name" value="TPR"/>
    <property type="match status" value="6"/>
</dbReference>
<keyword evidence="1" id="KW-0677">Repeat</keyword>
<dbReference type="InterPro" id="IPR011990">
    <property type="entry name" value="TPR-like_helical_dom_sf"/>
</dbReference>
<dbReference type="RefSeq" id="WP_330196086.1">
    <property type="nucleotide sequence ID" value="NZ_JAZDRO010000002.1"/>
</dbReference>
<evidence type="ECO:0000256" key="1">
    <source>
        <dbReference type="ARBA" id="ARBA00022737"/>
    </source>
</evidence>
<comment type="caution">
    <text evidence="4">The sequence shown here is derived from an EMBL/GenBank/DDBJ whole genome shotgun (WGS) entry which is preliminary data.</text>
</comment>
<feature type="repeat" description="TPR" evidence="3">
    <location>
        <begin position="244"/>
        <end position="277"/>
    </location>
</feature>
<keyword evidence="2 3" id="KW-0802">TPR repeat</keyword>
<dbReference type="PROSITE" id="PS50005">
    <property type="entry name" value="TPR"/>
    <property type="match status" value="4"/>
</dbReference>
<evidence type="ECO:0000256" key="3">
    <source>
        <dbReference type="PROSITE-ProRule" id="PRU00339"/>
    </source>
</evidence>
<evidence type="ECO:0000313" key="5">
    <source>
        <dbReference type="Proteomes" id="UP001310692"/>
    </source>
</evidence>
<reference evidence="4 5" key="1">
    <citation type="submission" date="2024-01" db="EMBL/GenBank/DDBJ databases">
        <title>Hyphobacterium bacterium isolated from marine sediment.</title>
        <authorList>
            <person name="Zhao S."/>
        </authorList>
    </citation>
    <scope>NUCLEOTIDE SEQUENCE [LARGE SCALE GENOMIC DNA]</scope>
    <source>
        <strain evidence="4 5">Y60-23</strain>
    </source>
</reference>
<protein>
    <submittedName>
        <fullName evidence="4">Tetratricopeptide repeat protein</fullName>
    </submittedName>
</protein>
<evidence type="ECO:0000256" key="2">
    <source>
        <dbReference type="ARBA" id="ARBA00022803"/>
    </source>
</evidence>
<gene>
    <name evidence="4" type="ORF">V0U35_07620</name>
</gene>
<dbReference type="SUPFAM" id="SSF48452">
    <property type="entry name" value="TPR-like"/>
    <property type="match status" value="1"/>
</dbReference>
<dbReference type="InterPro" id="IPR050498">
    <property type="entry name" value="Ycf3"/>
</dbReference>
<dbReference type="Pfam" id="PF13181">
    <property type="entry name" value="TPR_8"/>
    <property type="match status" value="1"/>
</dbReference>
<dbReference type="PANTHER" id="PTHR44858:SF1">
    <property type="entry name" value="UDP-N-ACETYLGLUCOSAMINE--PEPTIDE N-ACETYLGLUCOSAMINYLTRANSFERASE SPINDLY-RELATED"/>
    <property type="match status" value="1"/>
</dbReference>
<feature type="repeat" description="TPR" evidence="3">
    <location>
        <begin position="68"/>
        <end position="101"/>
    </location>
</feature>
<keyword evidence="5" id="KW-1185">Reference proteome</keyword>
<evidence type="ECO:0000313" key="4">
    <source>
        <dbReference type="EMBL" id="MEE2566548.1"/>
    </source>
</evidence>
<dbReference type="PROSITE" id="PS51257">
    <property type="entry name" value="PROKAR_LIPOPROTEIN"/>
    <property type="match status" value="1"/>
</dbReference>
<dbReference type="Gene3D" id="1.25.40.10">
    <property type="entry name" value="Tetratricopeptide repeat domain"/>
    <property type="match status" value="1"/>
</dbReference>
<dbReference type="Pfam" id="PF13429">
    <property type="entry name" value="TPR_15"/>
    <property type="match status" value="1"/>
</dbReference>
<dbReference type="Proteomes" id="UP001310692">
    <property type="component" value="Unassembled WGS sequence"/>
</dbReference>
<name>A0ABU7LYB7_9PROT</name>
<organism evidence="4 5">
    <name type="scientific">Hyphobacterium marinum</name>
    <dbReference type="NCBI Taxonomy" id="3116574"/>
    <lineage>
        <taxon>Bacteria</taxon>
        <taxon>Pseudomonadati</taxon>
        <taxon>Pseudomonadota</taxon>
        <taxon>Alphaproteobacteria</taxon>
        <taxon>Maricaulales</taxon>
        <taxon>Maricaulaceae</taxon>
        <taxon>Hyphobacterium</taxon>
    </lineage>
</organism>
<feature type="repeat" description="TPR" evidence="3">
    <location>
        <begin position="176"/>
        <end position="209"/>
    </location>
</feature>
<proteinExistence type="predicted"/>
<sequence length="291" mass="31678">MRNASFITALSLFVAVTACGQKAPSETDMAASPCHAGEAALAADDPENAVAGLEACLESRELDPEREAIVHSQLGGAYLYLDRYEEALREFDLAYAIAETQGTTLNSPYVRRNRGIARYRTERLDGALSDLEQAARELPDDMLTHLNLGSVYQTMERPAEAVAAFDTVTRLEPSWPSGWIARSGALLELGMYEAAIDDARRAVELDPESGFALNALCWSLIENDQAAAALPLCEQAVAAEPEIGAIVHSLASALEDVGRTEEAYPLFAQAFELTPDSEEIEADYRRTHPER</sequence>
<dbReference type="EMBL" id="JAZDRO010000002">
    <property type="protein sequence ID" value="MEE2566548.1"/>
    <property type="molecule type" value="Genomic_DNA"/>
</dbReference>